<reference evidence="1" key="1">
    <citation type="submission" date="2020-07" db="EMBL/GenBank/DDBJ databases">
        <title>Huge and variable diversity of episymbiotic CPR bacteria and DPANN archaea in groundwater ecosystems.</title>
        <authorList>
            <person name="He C.Y."/>
            <person name="Keren R."/>
            <person name="Whittaker M."/>
            <person name="Farag I.F."/>
            <person name="Doudna J."/>
            <person name="Cate J.H.D."/>
            <person name="Banfield J.F."/>
        </authorList>
    </citation>
    <scope>NUCLEOTIDE SEQUENCE</scope>
    <source>
        <strain evidence="1">NC_groundwater_1664_Pr3_B-0.1um_52_9</strain>
    </source>
</reference>
<dbReference type="EMBL" id="JACRDE010000063">
    <property type="protein sequence ID" value="MBI5248304.1"/>
    <property type="molecule type" value="Genomic_DNA"/>
</dbReference>
<organism evidence="1 2">
    <name type="scientific">Desulfomonile tiedjei</name>
    <dbReference type="NCBI Taxonomy" id="2358"/>
    <lineage>
        <taxon>Bacteria</taxon>
        <taxon>Pseudomonadati</taxon>
        <taxon>Thermodesulfobacteriota</taxon>
        <taxon>Desulfomonilia</taxon>
        <taxon>Desulfomonilales</taxon>
        <taxon>Desulfomonilaceae</taxon>
        <taxon>Desulfomonile</taxon>
    </lineage>
</organism>
<sequence>MEEETFAREQETSEVEQVAKQARCEMVTVVMRQEDYQALKEMGGPRPDHVHMALNHYLDTMSKFGWRPVPSGQLRLYENLTTYKCTLLKSLCDDVRCLKGRFDYHTIEAIRLYLR</sequence>
<dbReference type="AlphaFoldDB" id="A0A9D6V090"/>
<dbReference type="Proteomes" id="UP000807825">
    <property type="component" value="Unassembled WGS sequence"/>
</dbReference>
<gene>
    <name evidence="1" type="ORF">HY912_02315</name>
</gene>
<comment type="caution">
    <text evidence="1">The sequence shown here is derived from an EMBL/GenBank/DDBJ whole genome shotgun (WGS) entry which is preliminary data.</text>
</comment>
<name>A0A9D6V090_9BACT</name>
<evidence type="ECO:0000313" key="1">
    <source>
        <dbReference type="EMBL" id="MBI5248304.1"/>
    </source>
</evidence>
<proteinExistence type="predicted"/>
<protein>
    <submittedName>
        <fullName evidence="1">Uncharacterized protein</fullName>
    </submittedName>
</protein>
<evidence type="ECO:0000313" key="2">
    <source>
        <dbReference type="Proteomes" id="UP000807825"/>
    </source>
</evidence>
<accession>A0A9D6V090</accession>